<comment type="subcellular location">
    <subcellularLocation>
        <location evidence="1">Cell membrane</location>
        <topology evidence="1">Multi-pass membrane protein</topology>
    </subcellularLocation>
</comment>
<dbReference type="GO" id="GO:0005886">
    <property type="term" value="C:plasma membrane"/>
    <property type="evidence" value="ECO:0007669"/>
    <property type="project" value="UniProtKB-SubCell"/>
</dbReference>
<feature type="transmembrane region" description="Helical" evidence="7">
    <location>
        <begin position="349"/>
        <end position="372"/>
    </location>
</feature>
<dbReference type="PROSITE" id="PS00216">
    <property type="entry name" value="SUGAR_TRANSPORT_1"/>
    <property type="match status" value="1"/>
</dbReference>
<feature type="transmembrane region" description="Helical" evidence="7">
    <location>
        <begin position="224"/>
        <end position="246"/>
    </location>
</feature>
<organism evidence="9 10">
    <name type="scientific">Corynebacterium crudilactis</name>
    <dbReference type="NCBI Taxonomy" id="1652495"/>
    <lineage>
        <taxon>Bacteria</taxon>
        <taxon>Bacillati</taxon>
        <taxon>Actinomycetota</taxon>
        <taxon>Actinomycetes</taxon>
        <taxon>Mycobacteriales</taxon>
        <taxon>Corynebacteriaceae</taxon>
        <taxon>Corynebacterium</taxon>
    </lineage>
</organism>
<dbReference type="OrthoDB" id="5242249at2"/>
<sequence length="403" mass="42881">MSDMVENKRAQHKVWLTVALSIFTVAWGGNEFTPLLVFYRGEGFFSDLFIDMLLVFYAIGVAVGLLAAGPLSDRYGRRAVMLPAPLLAMLGSTLIATGEEMAPLIGLGRVFSGIAVGMVMTAGGAWIKELATPRFEPGVKPSAGAKRASMSLTGGFALGPAVAGVMAQWLPLPGQLAYIVHIVLTLVLLPLLFTAPETRQSAHLKTKGSFWADVLVPSALSPRFLFVVAPVGPWVFGAAFTAYAILPTLLRDMVAAPIAYSALIALITLGTGFGIQQFGPQIMGTSKTRGPILAMVATVVGMVGAVIVSLHPHPWWALLVCMFLGLSYGLCMFIGLAETQNIAPPVDMAGLTGIFYCLAYSGMVFPAIMTWLNQWLSYPIMLGFGAAMATLCLLIVSFSTRKV</sequence>
<keyword evidence="3" id="KW-1003">Cell membrane</keyword>
<feature type="transmembrane region" description="Helical" evidence="7">
    <location>
        <begin position="80"/>
        <end position="98"/>
    </location>
</feature>
<evidence type="ECO:0000256" key="1">
    <source>
        <dbReference type="ARBA" id="ARBA00004651"/>
    </source>
</evidence>
<feature type="transmembrane region" description="Helical" evidence="7">
    <location>
        <begin position="49"/>
        <end position="68"/>
    </location>
</feature>
<dbReference type="PANTHER" id="PTHR23517:SF3">
    <property type="entry name" value="INTEGRAL MEMBRANE TRANSPORT PROTEIN"/>
    <property type="match status" value="1"/>
</dbReference>
<feature type="transmembrane region" description="Helical" evidence="7">
    <location>
        <begin position="104"/>
        <end position="127"/>
    </location>
</feature>
<evidence type="ECO:0000313" key="10">
    <source>
        <dbReference type="Proteomes" id="UP000076929"/>
    </source>
</evidence>
<evidence type="ECO:0000256" key="2">
    <source>
        <dbReference type="ARBA" id="ARBA00022448"/>
    </source>
</evidence>
<accession>A0A172QQU2</accession>
<evidence type="ECO:0000313" key="9">
    <source>
        <dbReference type="EMBL" id="ANE03048.1"/>
    </source>
</evidence>
<dbReference type="GO" id="GO:0022857">
    <property type="term" value="F:transmembrane transporter activity"/>
    <property type="evidence" value="ECO:0007669"/>
    <property type="project" value="InterPro"/>
</dbReference>
<evidence type="ECO:0000256" key="6">
    <source>
        <dbReference type="ARBA" id="ARBA00023136"/>
    </source>
</evidence>
<dbReference type="InterPro" id="IPR005829">
    <property type="entry name" value="Sugar_transporter_CS"/>
</dbReference>
<evidence type="ECO:0000256" key="7">
    <source>
        <dbReference type="SAM" id="Phobius"/>
    </source>
</evidence>
<evidence type="ECO:0000256" key="5">
    <source>
        <dbReference type="ARBA" id="ARBA00022989"/>
    </source>
</evidence>
<evidence type="ECO:0000256" key="4">
    <source>
        <dbReference type="ARBA" id="ARBA00022692"/>
    </source>
</evidence>
<dbReference type="InterPro" id="IPR011701">
    <property type="entry name" value="MFS"/>
</dbReference>
<protein>
    <submittedName>
        <fullName evidence="9">MFS transporter permease</fullName>
    </submittedName>
</protein>
<dbReference type="InterPro" id="IPR050171">
    <property type="entry name" value="MFS_Transporters"/>
</dbReference>
<dbReference type="Proteomes" id="UP000076929">
    <property type="component" value="Chromosome"/>
</dbReference>
<evidence type="ECO:0000259" key="8">
    <source>
        <dbReference type="PROSITE" id="PS50850"/>
    </source>
</evidence>
<dbReference type="Pfam" id="PF07690">
    <property type="entry name" value="MFS_1"/>
    <property type="match status" value="1"/>
</dbReference>
<dbReference type="InterPro" id="IPR036259">
    <property type="entry name" value="MFS_trans_sf"/>
</dbReference>
<feature type="transmembrane region" description="Helical" evidence="7">
    <location>
        <begin position="378"/>
        <end position="398"/>
    </location>
</feature>
<evidence type="ECO:0000256" key="3">
    <source>
        <dbReference type="ARBA" id="ARBA00022475"/>
    </source>
</evidence>
<proteinExistence type="predicted"/>
<keyword evidence="2" id="KW-0813">Transport</keyword>
<feature type="transmembrane region" description="Helical" evidence="7">
    <location>
        <begin position="316"/>
        <end position="337"/>
    </location>
</feature>
<feature type="transmembrane region" description="Helical" evidence="7">
    <location>
        <begin position="12"/>
        <end position="29"/>
    </location>
</feature>
<dbReference type="STRING" id="1652495.ccrud_01670"/>
<dbReference type="KEGG" id="ccjz:ccrud_01670"/>
<dbReference type="RefSeq" id="WP_066563970.1">
    <property type="nucleotide sequence ID" value="NZ_CP015622.1"/>
</dbReference>
<feature type="transmembrane region" description="Helical" evidence="7">
    <location>
        <begin position="176"/>
        <end position="195"/>
    </location>
</feature>
<keyword evidence="5 7" id="KW-1133">Transmembrane helix</keyword>
<dbReference type="PANTHER" id="PTHR23517">
    <property type="entry name" value="RESISTANCE PROTEIN MDTM, PUTATIVE-RELATED-RELATED"/>
    <property type="match status" value="1"/>
</dbReference>
<keyword evidence="4 7" id="KW-0812">Transmembrane</keyword>
<reference evidence="9 10" key="1">
    <citation type="submission" date="2016-05" db="EMBL/GenBank/DDBJ databases">
        <title>Complete genome sequence of Corynebacterium crudilactis, a new Corynebacterium species isolated from raw cow's milk.</title>
        <authorList>
            <person name="Christian R."/>
            <person name="Zimmermann J."/>
            <person name="Lipski A."/>
            <person name="Kalinowski J."/>
        </authorList>
    </citation>
    <scope>NUCLEOTIDE SEQUENCE [LARGE SCALE GENOMIC DNA]</scope>
    <source>
        <strain evidence="9 10">JZ16</strain>
    </source>
</reference>
<keyword evidence="10" id="KW-1185">Reference proteome</keyword>
<name>A0A172QQU2_9CORY</name>
<feature type="transmembrane region" description="Helical" evidence="7">
    <location>
        <begin position="290"/>
        <end position="310"/>
    </location>
</feature>
<dbReference type="PROSITE" id="PS50850">
    <property type="entry name" value="MFS"/>
    <property type="match status" value="1"/>
</dbReference>
<dbReference type="InterPro" id="IPR020846">
    <property type="entry name" value="MFS_dom"/>
</dbReference>
<dbReference type="Gene3D" id="1.20.1250.20">
    <property type="entry name" value="MFS general substrate transporter like domains"/>
    <property type="match status" value="1"/>
</dbReference>
<feature type="transmembrane region" description="Helical" evidence="7">
    <location>
        <begin position="258"/>
        <end position="278"/>
    </location>
</feature>
<feature type="domain" description="Major facilitator superfamily (MFS) profile" evidence="8">
    <location>
        <begin position="14"/>
        <end position="403"/>
    </location>
</feature>
<feature type="transmembrane region" description="Helical" evidence="7">
    <location>
        <begin position="148"/>
        <end position="170"/>
    </location>
</feature>
<dbReference type="AlphaFoldDB" id="A0A172QQU2"/>
<dbReference type="EMBL" id="CP015622">
    <property type="protein sequence ID" value="ANE03048.1"/>
    <property type="molecule type" value="Genomic_DNA"/>
</dbReference>
<dbReference type="SUPFAM" id="SSF103473">
    <property type="entry name" value="MFS general substrate transporter"/>
    <property type="match status" value="1"/>
</dbReference>
<keyword evidence="6 7" id="KW-0472">Membrane</keyword>
<gene>
    <name evidence="9" type="ORF">ccrud_01670</name>
</gene>